<proteinExistence type="predicted"/>
<gene>
    <name evidence="3" type="ORF">A2519_20415</name>
</gene>
<feature type="domain" description="DUF5683" evidence="2">
    <location>
        <begin position="43"/>
        <end position="108"/>
    </location>
</feature>
<organism evidence="3 4">
    <name type="scientific">Candidatus Raymondbacteria bacterium RIFOXYD12_FULL_49_13</name>
    <dbReference type="NCBI Taxonomy" id="1817890"/>
    <lineage>
        <taxon>Bacteria</taxon>
        <taxon>Raymondiibacteriota</taxon>
    </lineage>
</organism>
<keyword evidence="1" id="KW-0732">Signal</keyword>
<dbReference type="InterPro" id="IPR043738">
    <property type="entry name" value="DUF5683"/>
</dbReference>
<evidence type="ECO:0000256" key="1">
    <source>
        <dbReference type="SAM" id="SignalP"/>
    </source>
</evidence>
<dbReference type="AlphaFoldDB" id="A0A1F7F3E9"/>
<sequence>MIRALIVISIAVVTIAAYADDGDSAFVLKPQIAQYDYDAVPKDPFASCALSATLPGTGQIYNREYGRGLVTAAGFYGCLYLAQYLYGRFELFNTDTVYFAETTRQGTHTGVYRSVYVPKADADWKWPSDTEKYLTFSTAILTGGFYIWGLYDAYQGAKRYNQKLATAQAHKKFDVRLAYSPRSQNFGFTAGYRF</sequence>
<protein>
    <recommendedName>
        <fullName evidence="2">DUF5683 domain-containing protein</fullName>
    </recommendedName>
</protein>
<dbReference type="Pfam" id="PF18935">
    <property type="entry name" value="DUF5683"/>
    <property type="match status" value="1"/>
</dbReference>
<accession>A0A1F7F3E9</accession>
<dbReference type="Proteomes" id="UP000179243">
    <property type="component" value="Unassembled WGS sequence"/>
</dbReference>
<feature type="signal peptide" evidence="1">
    <location>
        <begin position="1"/>
        <end position="19"/>
    </location>
</feature>
<feature type="chain" id="PRO_5009528368" description="DUF5683 domain-containing protein" evidence="1">
    <location>
        <begin position="20"/>
        <end position="194"/>
    </location>
</feature>
<comment type="caution">
    <text evidence="3">The sequence shown here is derived from an EMBL/GenBank/DDBJ whole genome shotgun (WGS) entry which is preliminary data.</text>
</comment>
<name>A0A1F7F3E9_UNCRA</name>
<evidence type="ECO:0000259" key="2">
    <source>
        <dbReference type="Pfam" id="PF18935"/>
    </source>
</evidence>
<reference evidence="3 4" key="1">
    <citation type="journal article" date="2016" name="Nat. Commun.">
        <title>Thousands of microbial genomes shed light on interconnected biogeochemical processes in an aquifer system.</title>
        <authorList>
            <person name="Anantharaman K."/>
            <person name="Brown C.T."/>
            <person name="Hug L.A."/>
            <person name="Sharon I."/>
            <person name="Castelle C.J."/>
            <person name="Probst A.J."/>
            <person name="Thomas B.C."/>
            <person name="Singh A."/>
            <person name="Wilkins M.J."/>
            <person name="Karaoz U."/>
            <person name="Brodie E.L."/>
            <person name="Williams K.H."/>
            <person name="Hubbard S.S."/>
            <person name="Banfield J.F."/>
        </authorList>
    </citation>
    <scope>NUCLEOTIDE SEQUENCE [LARGE SCALE GENOMIC DNA]</scope>
</reference>
<evidence type="ECO:0000313" key="3">
    <source>
        <dbReference type="EMBL" id="OGK01128.1"/>
    </source>
</evidence>
<dbReference type="EMBL" id="MFYX01000132">
    <property type="protein sequence ID" value="OGK01128.1"/>
    <property type="molecule type" value="Genomic_DNA"/>
</dbReference>
<evidence type="ECO:0000313" key="4">
    <source>
        <dbReference type="Proteomes" id="UP000179243"/>
    </source>
</evidence>